<feature type="transmembrane region" description="Helical" evidence="1">
    <location>
        <begin position="173"/>
        <end position="194"/>
    </location>
</feature>
<keyword evidence="1" id="KW-0472">Membrane</keyword>
<evidence type="ECO:0000313" key="3">
    <source>
        <dbReference type="Proteomes" id="UP001363622"/>
    </source>
</evidence>
<evidence type="ECO:0000313" key="2">
    <source>
        <dbReference type="EMBL" id="KAK7518675.1"/>
    </source>
</evidence>
<protein>
    <submittedName>
        <fullName evidence="2">Uncharacterized protein</fullName>
    </submittedName>
</protein>
<keyword evidence="1" id="KW-0812">Transmembrane</keyword>
<dbReference type="Proteomes" id="UP001363622">
    <property type="component" value="Unassembled WGS sequence"/>
</dbReference>
<sequence length="241" mass="27201">MVAAASKQVDLLHNLRILSCLFSEHHLAVVFPCHHAESGTSSSLFFFLSSPNRLVFLIGTFYITQRKWRPATRWNRAMCHLQSARLCKRASNVVTAARSTAASQQASKPASTQTSKQASKAVHAVVPLVQYNSNLLAGGWVCANSIGRKHCKTFGILDLLLLKLAQKVLDCRLFFKILFSLLVRLYFYLLISFYSCHTSLLSCLHMLGWDRDRLSWVPCAHVLYTTRYTRTTSRVRALPLP</sequence>
<keyword evidence="3" id="KW-1185">Reference proteome</keyword>
<reference evidence="2 3" key="1">
    <citation type="submission" date="2024-04" db="EMBL/GenBank/DDBJ databases">
        <title>Phyllosticta paracitricarpa is synonymous to the EU quarantine fungus P. citricarpa based on phylogenomic analyses.</title>
        <authorList>
            <consortium name="Lawrence Berkeley National Laboratory"/>
            <person name="Van Ingen-Buijs V.A."/>
            <person name="Van Westerhoven A.C."/>
            <person name="Haridas S."/>
            <person name="Skiadas P."/>
            <person name="Martin F."/>
            <person name="Groenewald J.Z."/>
            <person name="Crous P.W."/>
            <person name="Seidl M.F."/>
        </authorList>
    </citation>
    <scope>NUCLEOTIDE SEQUENCE [LARGE SCALE GENOMIC DNA]</scope>
    <source>
        <strain evidence="2 3">CBS 123371</strain>
    </source>
</reference>
<accession>A0ABR1KQN1</accession>
<proteinExistence type="predicted"/>
<name>A0ABR1KQN1_9PEZI</name>
<gene>
    <name evidence="2" type="ORF">IWZ03DRAFT_153861</name>
</gene>
<dbReference type="EMBL" id="JBBPHU010000004">
    <property type="protein sequence ID" value="KAK7518675.1"/>
    <property type="molecule type" value="Genomic_DNA"/>
</dbReference>
<comment type="caution">
    <text evidence="2">The sequence shown here is derived from an EMBL/GenBank/DDBJ whole genome shotgun (WGS) entry which is preliminary data.</text>
</comment>
<organism evidence="2 3">
    <name type="scientific">Phyllosticta citriasiana</name>
    <dbReference type="NCBI Taxonomy" id="595635"/>
    <lineage>
        <taxon>Eukaryota</taxon>
        <taxon>Fungi</taxon>
        <taxon>Dikarya</taxon>
        <taxon>Ascomycota</taxon>
        <taxon>Pezizomycotina</taxon>
        <taxon>Dothideomycetes</taxon>
        <taxon>Dothideomycetes incertae sedis</taxon>
        <taxon>Botryosphaeriales</taxon>
        <taxon>Phyllostictaceae</taxon>
        <taxon>Phyllosticta</taxon>
    </lineage>
</organism>
<keyword evidence="1" id="KW-1133">Transmembrane helix</keyword>
<evidence type="ECO:0000256" key="1">
    <source>
        <dbReference type="SAM" id="Phobius"/>
    </source>
</evidence>